<organism evidence="2 3">
    <name type="scientific">Echria macrotheca</name>
    <dbReference type="NCBI Taxonomy" id="438768"/>
    <lineage>
        <taxon>Eukaryota</taxon>
        <taxon>Fungi</taxon>
        <taxon>Dikarya</taxon>
        <taxon>Ascomycota</taxon>
        <taxon>Pezizomycotina</taxon>
        <taxon>Sordariomycetes</taxon>
        <taxon>Sordariomycetidae</taxon>
        <taxon>Sordariales</taxon>
        <taxon>Schizotheciaceae</taxon>
        <taxon>Echria</taxon>
    </lineage>
</organism>
<accession>A0AAJ0BPY1</accession>
<feature type="compositionally biased region" description="Polar residues" evidence="1">
    <location>
        <begin position="40"/>
        <end position="49"/>
    </location>
</feature>
<reference evidence="2" key="1">
    <citation type="submission" date="2023-06" db="EMBL/GenBank/DDBJ databases">
        <title>Genome-scale phylogeny and comparative genomics of the fungal order Sordariales.</title>
        <authorList>
            <consortium name="Lawrence Berkeley National Laboratory"/>
            <person name="Hensen N."/>
            <person name="Bonometti L."/>
            <person name="Westerberg I."/>
            <person name="Brannstrom I.O."/>
            <person name="Guillou S."/>
            <person name="Cros-Aarteil S."/>
            <person name="Calhoun S."/>
            <person name="Haridas S."/>
            <person name="Kuo A."/>
            <person name="Mondo S."/>
            <person name="Pangilinan J."/>
            <person name="Riley R."/>
            <person name="Labutti K."/>
            <person name="Andreopoulos B."/>
            <person name="Lipzen A."/>
            <person name="Chen C."/>
            <person name="Yanf M."/>
            <person name="Daum C."/>
            <person name="Ng V."/>
            <person name="Clum A."/>
            <person name="Steindorff A."/>
            <person name="Ohm R."/>
            <person name="Martin F."/>
            <person name="Silar P."/>
            <person name="Natvig D."/>
            <person name="Lalanne C."/>
            <person name="Gautier V."/>
            <person name="Ament-Velasquez S.L."/>
            <person name="Kruys A."/>
            <person name="Hutchinson M.I."/>
            <person name="Powell A.J."/>
            <person name="Barry K."/>
            <person name="Miller A.N."/>
            <person name="Grigoriev I.V."/>
            <person name="Debuchy R."/>
            <person name="Gladieux P."/>
            <person name="Thoren M.H."/>
            <person name="Johannesson H."/>
        </authorList>
    </citation>
    <scope>NUCLEOTIDE SEQUENCE</scope>
    <source>
        <strain evidence="2">PSN4</strain>
    </source>
</reference>
<gene>
    <name evidence="2" type="ORF">QBC47DRAFT_368759</name>
</gene>
<keyword evidence="3" id="KW-1185">Reference proteome</keyword>
<dbReference type="AlphaFoldDB" id="A0AAJ0BPY1"/>
<feature type="region of interest" description="Disordered" evidence="1">
    <location>
        <begin position="21"/>
        <end position="50"/>
    </location>
</feature>
<protein>
    <submittedName>
        <fullName evidence="2">Uncharacterized protein</fullName>
    </submittedName>
</protein>
<evidence type="ECO:0000313" key="3">
    <source>
        <dbReference type="Proteomes" id="UP001239445"/>
    </source>
</evidence>
<evidence type="ECO:0000313" key="2">
    <source>
        <dbReference type="EMBL" id="KAK1760984.1"/>
    </source>
</evidence>
<sequence>MPVLRGIEITLVNQLEKRPLEEYPHPEGSLGQVLRGPSPNRGTEVSSSAHQHEGYPMASVYVASIPETPFAVKYRVCQVPPEPARYMLFNLSMNSRDMAAWSIDTSVQLEGRAARSFWMPSGQHEGEIGLDERTFVFLPSRDTSVAEDGGLIEVKVFRASERRPRSPELSEFQYRNNYGVFAPRMGLLEVTEHKYYEHILIDPRDAPYATFRFHYRAMQNLRDLHLIPSGVQSEREPIPASSGISTTFGEVDFRGV</sequence>
<name>A0AAJ0BPY1_9PEZI</name>
<dbReference type="EMBL" id="MU839827">
    <property type="protein sequence ID" value="KAK1760984.1"/>
    <property type="molecule type" value="Genomic_DNA"/>
</dbReference>
<evidence type="ECO:0000256" key="1">
    <source>
        <dbReference type="SAM" id="MobiDB-lite"/>
    </source>
</evidence>
<comment type="caution">
    <text evidence="2">The sequence shown here is derived from an EMBL/GenBank/DDBJ whole genome shotgun (WGS) entry which is preliminary data.</text>
</comment>
<proteinExistence type="predicted"/>
<dbReference type="Proteomes" id="UP001239445">
    <property type="component" value="Unassembled WGS sequence"/>
</dbReference>